<dbReference type="EMBL" id="AAYH02000035">
    <property type="protein sequence ID" value="EDO55767.1"/>
    <property type="molecule type" value="Genomic_DNA"/>
</dbReference>
<feature type="domain" description="OLD protein-like TOPRIM" evidence="2">
    <location>
        <begin position="434"/>
        <end position="501"/>
    </location>
</feature>
<reference evidence="3" key="1">
    <citation type="submission" date="2007-06" db="EMBL/GenBank/DDBJ databases">
        <authorList>
            <person name="Fulton L."/>
            <person name="Clifton S."/>
            <person name="Fulton B."/>
            <person name="Xu J."/>
            <person name="Minx P."/>
            <person name="Pepin K.H."/>
            <person name="Johnson M."/>
            <person name="Thiruvilangam P."/>
            <person name="Bhonagiri V."/>
            <person name="Nash W.E."/>
            <person name="Mardis E.R."/>
            <person name="Wilson R.K."/>
        </authorList>
    </citation>
    <scope>NUCLEOTIDE SEQUENCE [LARGE SCALE GENOMIC DNA]</scope>
    <source>
        <strain evidence="3">ATCC 8492</strain>
    </source>
</reference>
<reference evidence="3" key="2">
    <citation type="submission" date="2013-11" db="EMBL/GenBank/DDBJ databases">
        <title>Draft genome sequence of Bacteroides uniformis (ATCC 8492).</title>
        <authorList>
            <person name="Sudarsanam P."/>
            <person name="Ley R."/>
            <person name="Guruge J."/>
            <person name="Turnbaugh P.J."/>
            <person name="Mahowald M."/>
            <person name="Liep D."/>
            <person name="Gordon J."/>
        </authorList>
    </citation>
    <scope>NUCLEOTIDE SEQUENCE</scope>
    <source>
        <strain evidence="3">ATCC 8492</strain>
    </source>
</reference>
<protein>
    <recommendedName>
        <fullName evidence="5">ATP-dependent endonuclease</fullName>
    </recommendedName>
</protein>
<dbReference type="PANTHER" id="PTHR43581">
    <property type="entry name" value="ATP/GTP PHOSPHATASE"/>
    <property type="match status" value="1"/>
</dbReference>
<feature type="domain" description="Endonuclease GajA/Old nuclease/RecF-like AAA" evidence="1">
    <location>
        <begin position="1"/>
        <end position="386"/>
    </location>
</feature>
<dbReference type="InterPro" id="IPR027417">
    <property type="entry name" value="P-loop_NTPase"/>
</dbReference>
<dbReference type="InterPro" id="IPR041685">
    <property type="entry name" value="AAA_GajA/Old/RecF-like"/>
</dbReference>
<dbReference type="RefSeq" id="WP_005825419.1">
    <property type="nucleotide sequence ID" value="NZ_DS362236.1"/>
</dbReference>
<dbReference type="Gene3D" id="3.40.50.300">
    <property type="entry name" value="P-loop containing nucleotide triphosphate hydrolases"/>
    <property type="match status" value="1"/>
</dbReference>
<sequence>MYISKVSLVNYRNFENAFFLFNKGINTIIGENASGKTNLFRAIRLILDDSLLSSAYKLNENDFNRNLKSWKGKWIIISLEFNEISNDEAIQSLFIYGSGVVEGDITKKATYNLFFRPKPEIRKQLAELETGDKDGLNGILDKITIEDYETFFTGKSTADFNDKNVQRELMGDFDNVIFNFDMDESKYGGRIPHQLSISREVSFTFIKALRDVVSDFQDNRKNPLLTLLKNKSEDIKEEDFKPISIKVDDLNKSIEELDDIQMITNNISETIKEAVGTTYSPSSLSIKSNLPSEAEKLLQSLKLFIGEPEEDYEGGIHELSLGGANLIFLTLKLLEYKYRKEKDKIANFLLIEEPEAHIHTHIQKALFDKLNYTDTQIIYSTHSTHISEVSNISSMNILGKYRNYSEVYQPFIGLGEEEIMKVQRFLDAIRSNLLFAKSVILVEGDAEEILIPIMVKQTLGVSLDELGISLINVRSTGFENLAQLFHNHRIKKRCAIITDLDVSITGEKTEASKRGKTRKENLDALKKKNKWIGAFYAPHTFEIDFLEAGNKKAVLSTIKKVYIDEQAIQKSKEEIESEDIKKYGKRILTMANKMGKGWYAILLGKYITSSTHIPNYILDAIIFAKPEFSKELLLQIFTYVLSTYKQSEEIDKLKNDLLTYKKDEITLGELKECLGKGIQKTEPILYILNRL</sequence>
<dbReference type="Pfam" id="PF13175">
    <property type="entry name" value="AAA_15"/>
    <property type="match status" value="1"/>
</dbReference>
<dbReference type="Pfam" id="PF20469">
    <property type="entry name" value="OLD-like_TOPRIM"/>
    <property type="match status" value="1"/>
</dbReference>
<accession>A0ABC9NG74</accession>
<evidence type="ECO:0000259" key="1">
    <source>
        <dbReference type="Pfam" id="PF13175"/>
    </source>
</evidence>
<organism evidence="3 4">
    <name type="scientific">Bacteroides uniformis (strain ATCC 8492 / DSM 6597 / CCUG 4942 / CIP 103695 / JCM 5828 / KCTC 5204 / NCTC 13054 / VPI 0061)</name>
    <dbReference type="NCBI Taxonomy" id="411479"/>
    <lineage>
        <taxon>Bacteria</taxon>
        <taxon>Pseudomonadati</taxon>
        <taxon>Bacteroidota</taxon>
        <taxon>Bacteroidia</taxon>
        <taxon>Bacteroidales</taxon>
        <taxon>Bacteroidaceae</taxon>
        <taxon>Bacteroides</taxon>
    </lineage>
</organism>
<proteinExistence type="predicted"/>
<evidence type="ECO:0000259" key="2">
    <source>
        <dbReference type="Pfam" id="PF20469"/>
    </source>
</evidence>
<gene>
    <name evidence="3" type="ORF">BACUNI_00609</name>
</gene>
<dbReference type="InterPro" id="IPR034139">
    <property type="entry name" value="TOPRIM_OLD"/>
</dbReference>
<comment type="caution">
    <text evidence="3">The sequence shown here is derived from an EMBL/GenBank/DDBJ whole genome shotgun (WGS) entry which is preliminary data.</text>
</comment>
<dbReference type="CDD" id="cd01026">
    <property type="entry name" value="TOPRIM_OLD"/>
    <property type="match status" value="1"/>
</dbReference>
<name>A0ABC9NG74_BACUC</name>
<dbReference type="PANTHER" id="PTHR43581:SF4">
    <property type="entry name" value="ATP_GTP PHOSPHATASE"/>
    <property type="match status" value="1"/>
</dbReference>
<evidence type="ECO:0000313" key="3">
    <source>
        <dbReference type="EMBL" id="EDO55767.1"/>
    </source>
</evidence>
<dbReference type="Proteomes" id="UP000004110">
    <property type="component" value="Unassembled WGS sequence"/>
</dbReference>
<evidence type="ECO:0000313" key="4">
    <source>
        <dbReference type="Proteomes" id="UP000004110"/>
    </source>
</evidence>
<dbReference type="InterPro" id="IPR051396">
    <property type="entry name" value="Bact_Antivir_Def_Nuclease"/>
</dbReference>
<keyword evidence="4" id="KW-1185">Reference proteome</keyword>
<dbReference type="GeneID" id="99751954"/>
<evidence type="ECO:0008006" key="5">
    <source>
        <dbReference type="Google" id="ProtNLM"/>
    </source>
</evidence>
<dbReference type="AlphaFoldDB" id="A0ABC9NG74"/>
<dbReference type="SUPFAM" id="SSF52540">
    <property type="entry name" value="P-loop containing nucleoside triphosphate hydrolases"/>
    <property type="match status" value="1"/>
</dbReference>